<evidence type="ECO:0000313" key="10">
    <source>
        <dbReference type="EMBL" id="OQV25860.1"/>
    </source>
</evidence>
<feature type="binding site" evidence="7">
    <location>
        <position position="362"/>
    </location>
    <ligand>
        <name>Na(+)</name>
        <dbReference type="ChEBI" id="CHEBI:29101"/>
        <label>1</label>
    </ligand>
</feature>
<dbReference type="Proteomes" id="UP000192578">
    <property type="component" value="Unassembled WGS sequence"/>
</dbReference>
<evidence type="ECO:0000256" key="2">
    <source>
        <dbReference type="ARBA" id="ARBA00022448"/>
    </source>
</evidence>
<comment type="similarity">
    <text evidence="8">Belongs to the sodium:neurotransmitter symporter (SNF) (TC 2.A.22) family.</text>
</comment>
<gene>
    <name evidence="10" type="ORF">BV898_00009</name>
</gene>
<feature type="transmembrane region" description="Helical" evidence="9">
    <location>
        <begin position="344"/>
        <end position="360"/>
    </location>
</feature>
<dbReference type="SUPFAM" id="SSF161070">
    <property type="entry name" value="SNF-like"/>
    <property type="match status" value="1"/>
</dbReference>
<protein>
    <recommendedName>
        <fullName evidence="8">Transporter</fullName>
    </recommendedName>
</protein>
<dbReference type="PROSITE" id="PS50267">
    <property type="entry name" value="NA_NEUROTRAN_SYMP_3"/>
    <property type="match status" value="1"/>
</dbReference>
<evidence type="ECO:0000256" key="7">
    <source>
        <dbReference type="PIRSR" id="PIRSR600175-1"/>
    </source>
</evidence>
<feature type="transmembrane region" description="Helical" evidence="9">
    <location>
        <begin position="466"/>
        <end position="485"/>
    </location>
</feature>
<dbReference type="InterPro" id="IPR037272">
    <property type="entry name" value="SNS_sf"/>
</dbReference>
<dbReference type="GO" id="GO:0015293">
    <property type="term" value="F:symporter activity"/>
    <property type="evidence" value="ECO:0007669"/>
    <property type="project" value="UniProtKB-KW"/>
</dbReference>
<feature type="transmembrane region" description="Helical" evidence="9">
    <location>
        <begin position="390"/>
        <end position="416"/>
    </location>
</feature>
<dbReference type="GO" id="GO:0046872">
    <property type="term" value="F:metal ion binding"/>
    <property type="evidence" value="ECO:0007669"/>
    <property type="project" value="UniProtKB-KW"/>
</dbReference>
<feature type="binding site" evidence="7">
    <location>
        <position position="358"/>
    </location>
    <ligand>
        <name>Na(+)</name>
        <dbReference type="ChEBI" id="CHEBI:29101"/>
        <label>1</label>
    </ligand>
</feature>
<dbReference type="OrthoDB" id="6581954at2759"/>
<feature type="binding site" evidence="7">
    <location>
        <position position="361"/>
    </location>
    <ligand>
        <name>Na(+)</name>
        <dbReference type="ChEBI" id="CHEBI:29101"/>
        <label>1</label>
    </ligand>
</feature>
<dbReference type="PRINTS" id="PR00176">
    <property type="entry name" value="NANEUSMPORT"/>
</dbReference>
<evidence type="ECO:0000256" key="9">
    <source>
        <dbReference type="SAM" id="Phobius"/>
    </source>
</evidence>
<dbReference type="PROSITE" id="PS00610">
    <property type="entry name" value="NA_NEUROTRAN_SYMP_1"/>
    <property type="match status" value="1"/>
</dbReference>
<feature type="transmembrane region" description="Helical" evidence="9">
    <location>
        <begin position="505"/>
        <end position="525"/>
    </location>
</feature>
<feature type="transmembrane region" description="Helical" evidence="9">
    <location>
        <begin position="250"/>
        <end position="275"/>
    </location>
</feature>
<dbReference type="PROSITE" id="PS00754">
    <property type="entry name" value="NA_NEUROTRAN_SYMP_2"/>
    <property type="match status" value="1"/>
</dbReference>
<comment type="subcellular location">
    <subcellularLocation>
        <location evidence="1">Membrane</location>
        <topology evidence="1">Multi-pass membrane protein</topology>
    </subcellularLocation>
</comment>
<accession>A0A1W0XEF0</accession>
<dbReference type="EMBL" id="MTYJ01000001">
    <property type="protein sequence ID" value="OQV25860.1"/>
    <property type="molecule type" value="Genomic_DNA"/>
</dbReference>
<feature type="transmembrane region" description="Helical" evidence="9">
    <location>
        <begin position="179"/>
        <end position="196"/>
    </location>
</feature>
<evidence type="ECO:0000256" key="5">
    <source>
        <dbReference type="ARBA" id="ARBA00022989"/>
    </source>
</evidence>
<dbReference type="GO" id="GO:0005886">
    <property type="term" value="C:plasma membrane"/>
    <property type="evidence" value="ECO:0007669"/>
    <property type="project" value="TreeGrafter"/>
</dbReference>
<feature type="binding site" evidence="7">
    <location>
        <position position="293"/>
    </location>
    <ligand>
        <name>Na(+)</name>
        <dbReference type="ChEBI" id="CHEBI:29101"/>
        <label>1</label>
    </ligand>
</feature>
<name>A0A1W0XEF0_HYPEX</name>
<evidence type="ECO:0000256" key="4">
    <source>
        <dbReference type="ARBA" id="ARBA00022847"/>
    </source>
</evidence>
<keyword evidence="2 8" id="KW-0813">Transport</keyword>
<proteinExistence type="inferred from homology"/>
<feature type="binding site" evidence="7">
    <location>
        <position position="12"/>
    </location>
    <ligand>
        <name>Na(+)</name>
        <dbReference type="ChEBI" id="CHEBI:29101"/>
        <label>1</label>
    </ligand>
</feature>
<evidence type="ECO:0000256" key="1">
    <source>
        <dbReference type="ARBA" id="ARBA00004141"/>
    </source>
</evidence>
<feature type="transmembrane region" description="Helical" evidence="9">
    <location>
        <begin position="422"/>
        <end position="445"/>
    </location>
</feature>
<evidence type="ECO:0000256" key="6">
    <source>
        <dbReference type="ARBA" id="ARBA00023136"/>
    </source>
</evidence>
<dbReference type="Pfam" id="PF00209">
    <property type="entry name" value="SNF"/>
    <property type="match status" value="1"/>
</dbReference>
<feature type="binding site" evidence="7">
    <location>
        <position position="11"/>
    </location>
    <ligand>
        <name>Na(+)</name>
        <dbReference type="ChEBI" id="CHEBI:29101"/>
        <label>1</label>
    </ligand>
</feature>
<evidence type="ECO:0000256" key="8">
    <source>
        <dbReference type="RuleBase" id="RU003732"/>
    </source>
</evidence>
<keyword evidence="7" id="KW-0915">Sodium</keyword>
<keyword evidence="3 8" id="KW-0812">Transmembrane</keyword>
<dbReference type="GO" id="GO:0035725">
    <property type="term" value="P:sodium ion transmembrane transport"/>
    <property type="evidence" value="ECO:0007669"/>
    <property type="project" value="TreeGrafter"/>
</dbReference>
<keyword evidence="4 8" id="KW-0769">Symport</keyword>
<keyword evidence="5 9" id="KW-1133">Transmembrane helix</keyword>
<dbReference type="PANTHER" id="PTHR11616:SF38">
    <property type="entry name" value="SODIUM-DEPENDENT DOPAMINE TRANSPORTER"/>
    <property type="match status" value="1"/>
</dbReference>
<feature type="transmembrane region" description="Helical" evidence="9">
    <location>
        <begin position="287"/>
        <end position="310"/>
    </location>
</feature>
<dbReference type="AlphaFoldDB" id="A0A1W0XEF0"/>
<keyword evidence="7" id="KW-0479">Metal-binding</keyword>
<feature type="binding site" evidence="7">
    <location>
        <position position="261"/>
    </location>
    <ligand>
        <name>Na(+)</name>
        <dbReference type="ChEBI" id="CHEBI:29101"/>
        <label>1</label>
    </ligand>
</feature>
<keyword evidence="6 9" id="KW-0472">Membrane</keyword>
<evidence type="ECO:0000256" key="3">
    <source>
        <dbReference type="ARBA" id="ARBA00022692"/>
    </source>
</evidence>
<evidence type="ECO:0000313" key="11">
    <source>
        <dbReference type="Proteomes" id="UP000192578"/>
    </source>
</evidence>
<dbReference type="GO" id="GO:0006865">
    <property type="term" value="P:amino acid transport"/>
    <property type="evidence" value="ECO:0007669"/>
    <property type="project" value="TreeGrafter"/>
</dbReference>
<feature type="transmembrane region" description="Helical" evidence="9">
    <location>
        <begin position="71"/>
        <end position="91"/>
    </location>
</feature>
<dbReference type="PANTHER" id="PTHR11616">
    <property type="entry name" value="SODIUM/CHLORIDE DEPENDENT TRANSPORTER"/>
    <property type="match status" value="1"/>
</dbReference>
<comment type="caution">
    <text evidence="10">The sequence shown here is derived from an EMBL/GenBank/DDBJ whole genome shotgun (WGS) entry which is preliminary data.</text>
</comment>
<dbReference type="NCBIfam" id="NF037979">
    <property type="entry name" value="Na_transp"/>
    <property type="match status" value="1"/>
</dbReference>
<keyword evidence="11" id="KW-1185">Reference proteome</keyword>
<organism evidence="10 11">
    <name type="scientific">Hypsibius exemplaris</name>
    <name type="common">Freshwater tardigrade</name>
    <dbReference type="NCBI Taxonomy" id="2072580"/>
    <lineage>
        <taxon>Eukaryota</taxon>
        <taxon>Metazoa</taxon>
        <taxon>Ecdysozoa</taxon>
        <taxon>Tardigrada</taxon>
        <taxon>Eutardigrada</taxon>
        <taxon>Parachela</taxon>
        <taxon>Hypsibioidea</taxon>
        <taxon>Hypsibiidae</taxon>
        <taxon>Hypsibius</taxon>
    </lineage>
</organism>
<sequence>MDFLLSIIGFAVDLAAVWRFPYYAFKNGGGTFLIPYFIMLIIGAVPLLYLELLIGQYHRQGPISVWTQIAPIFQGIGFCAAVVSFYTSFYYNNILAWSFFYLFASLTPELPWSSCQNQSWAGPNDWASPTCDSNDTIAHYGNASAKGLPRSAAQDYFDFFVLGLNKDSGFDNIGWPRPQLVGCLALTYVVLFFALFKGVRSSGKVVWVTAIAPYCILLILFIRGIFLPGAVDGVQYYMTFDLKRLLEAQIWIDAAVQVFYSTGAGFGVHLALASYNKFHHNCRRDCLITVAANAAASIFSGFVVFAYLGYMSARQNVGIDHVAKNGPGLVFQVYPEAISTLPGAPFWSVLFFLMLLTLGLDSSMGGMESILTGICDYFKDFFQRTRHSRLVLTATICLLSFCVGLVNCTPSGIYTFQWFDTFAAGVSLLFVAFFEAIAVAWFYGIEQFSVDITEMLGAPPGLFWRLCWKFFSPLFLLTAIVAAAITFPTLKYDSYMYPQWATTAGWVFSLSTTILIPIVAIIQMAKSKGTLSQKVGLSISPARDQERIRRGGAIARFHGRHWRYIGPI</sequence>
<feature type="transmembrane region" description="Helical" evidence="9">
    <location>
        <begin position="205"/>
        <end position="230"/>
    </location>
</feature>
<dbReference type="InterPro" id="IPR000175">
    <property type="entry name" value="Na/ntran_symport"/>
</dbReference>
<feature type="transmembrane region" description="Helical" evidence="9">
    <location>
        <begin position="31"/>
        <end position="50"/>
    </location>
</feature>
<feature type="binding site" evidence="7">
    <location>
        <position position="9"/>
    </location>
    <ligand>
        <name>Na(+)</name>
        <dbReference type="ChEBI" id="CHEBI:29101"/>
        <label>1</label>
    </ligand>
</feature>
<reference evidence="11" key="1">
    <citation type="submission" date="2017-01" db="EMBL/GenBank/DDBJ databases">
        <title>Comparative genomics of anhydrobiosis in the tardigrade Hypsibius dujardini.</title>
        <authorList>
            <person name="Yoshida Y."/>
            <person name="Koutsovoulos G."/>
            <person name="Laetsch D."/>
            <person name="Stevens L."/>
            <person name="Kumar S."/>
            <person name="Horikawa D."/>
            <person name="Ishino K."/>
            <person name="Komine S."/>
            <person name="Tomita M."/>
            <person name="Blaxter M."/>
            <person name="Arakawa K."/>
        </authorList>
    </citation>
    <scope>NUCLEOTIDE SEQUENCE [LARGE SCALE GENOMIC DNA]</scope>
    <source>
        <strain evidence="11">Z151</strain>
    </source>
</reference>